<evidence type="ECO:0000259" key="9">
    <source>
        <dbReference type="PROSITE" id="PS50109"/>
    </source>
</evidence>
<dbReference type="EMBL" id="JAHCVJ010000001">
    <property type="protein sequence ID" value="MBT0663712.1"/>
    <property type="molecule type" value="Genomic_DNA"/>
</dbReference>
<name>A0AAW4L7E0_9BACT</name>
<dbReference type="PROSITE" id="PS50110">
    <property type="entry name" value="RESPONSE_REGULATORY"/>
    <property type="match status" value="1"/>
</dbReference>
<dbReference type="InterPro" id="IPR003594">
    <property type="entry name" value="HATPase_dom"/>
</dbReference>
<organism evidence="12 13">
    <name type="scientific">Geoanaerobacter pelophilus</name>
    <dbReference type="NCBI Taxonomy" id="60036"/>
    <lineage>
        <taxon>Bacteria</taxon>
        <taxon>Pseudomonadati</taxon>
        <taxon>Thermodesulfobacteriota</taxon>
        <taxon>Desulfuromonadia</taxon>
        <taxon>Geobacterales</taxon>
        <taxon>Geobacteraceae</taxon>
        <taxon>Geoanaerobacter</taxon>
    </lineage>
</organism>
<keyword evidence="8" id="KW-0472">Membrane</keyword>
<dbReference type="SUPFAM" id="SSF52172">
    <property type="entry name" value="CheY-like"/>
    <property type="match status" value="1"/>
</dbReference>
<dbReference type="Proteomes" id="UP000811899">
    <property type="component" value="Unassembled WGS sequence"/>
</dbReference>
<feature type="modified residue" description="4-aspartylphosphate" evidence="7">
    <location>
        <position position="566"/>
    </location>
</feature>
<dbReference type="InterPro" id="IPR036890">
    <property type="entry name" value="HATPase_C_sf"/>
</dbReference>
<dbReference type="PROSITE" id="PS50109">
    <property type="entry name" value="HIS_KIN"/>
    <property type="match status" value="1"/>
</dbReference>
<evidence type="ECO:0000256" key="7">
    <source>
        <dbReference type="PROSITE-ProRule" id="PRU00169"/>
    </source>
</evidence>
<evidence type="ECO:0000256" key="8">
    <source>
        <dbReference type="SAM" id="Phobius"/>
    </source>
</evidence>
<evidence type="ECO:0000313" key="12">
    <source>
        <dbReference type="EMBL" id="MBT0663712.1"/>
    </source>
</evidence>
<gene>
    <name evidence="12" type="ORF">KI809_05290</name>
</gene>
<dbReference type="Pfam" id="PF00672">
    <property type="entry name" value="HAMP"/>
    <property type="match status" value="1"/>
</dbReference>
<dbReference type="Gene3D" id="1.10.287.130">
    <property type="match status" value="1"/>
</dbReference>
<dbReference type="InterPro" id="IPR001789">
    <property type="entry name" value="Sig_transdc_resp-reg_receiver"/>
</dbReference>
<dbReference type="InterPro" id="IPR011006">
    <property type="entry name" value="CheY-like_superfamily"/>
</dbReference>
<dbReference type="GO" id="GO:0016020">
    <property type="term" value="C:membrane"/>
    <property type="evidence" value="ECO:0007669"/>
    <property type="project" value="UniProtKB-SubCell"/>
</dbReference>
<dbReference type="Pfam" id="PF00512">
    <property type="entry name" value="HisKA"/>
    <property type="match status" value="1"/>
</dbReference>
<dbReference type="EC" id="2.7.13.3" evidence="3"/>
<dbReference type="Pfam" id="PF02518">
    <property type="entry name" value="HATPase_c"/>
    <property type="match status" value="1"/>
</dbReference>
<dbReference type="GO" id="GO:0000155">
    <property type="term" value="F:phosphorelay sensor kinase activity"/>
    <property type="evidence" value="ECO:0007669"/>
    <property type="project" value="InterPro"/>
</dbReference>
<dbReference type="SUPFAM" id="SSF55874">
    <property type="entry name" value="ATPase domain of HSP90 chaperone/DNA topoisomerase II/histidine kinase"/>
    <property type="match status" value="1"/>
</dbReference>
<keyword evidence="4 7" id="KW-0597">Phosphoprotein</keyword>
<dbReference type="InterPro" id="IPR003661">
    <property type="entry name" value="HisK_dim/P_dom"/>
</dbReference>
<reference evidence="12 13" key="1">
    <citation type="submission" date="2021-05" db="EMBL/GenBank/DDBJ databases">
        <title>The draft genome of Geobacter pelophilus DSM 12255.</title>
        <authorList>
            <person name="Xu Z."/>
            <person name="Masuda Y."/>
            <person name="Itoh H."/>
            <person name="Senoo K."/>
        </authorList>
    </citation>
    <scope>NUCLEOTIDE SEQUENCE [LARGE SCALE GENOMIC DNA]</scope>
    <source>
        <strain evidence="12 13">DSM 12255</strain>
    </source>
</reference>
<feature type="transmembrane region" description="Helical" evidence="8">
    <location>
        <begin position="156"/>
        <end position="178"/>
    </location>
</feature>
<evidence type="ECO:0000256" key="4">
    <source>
        <dbReference type="ARBA" id="ARBA00022553"/>
    </source>
</evidence>
<dbReference type="Gene3D" id="6.10.340.10">
    <property type="match status" value="1"/>
</dbReference>
<dbReference type="SMART" id="SM00388">
    <property type="entry name" value="HisKA"/>
    <property type="match status" value="1"/>
</dbReference>
<feature type="transmembrane region" description="Helical" evidence="8">
    <location>
        <begin position="6"/>
        <end position="30"/>
    </location>
</feature>
<dbReference type="PANTHER" id="PTHR43065">
    <property type="entry name" value="SENSOR HISTIDINE KINASE"/>
    <property type="match status" value="1"/>
</dbReference>
<keyword evidence="5" id="KW-0808">Transferase</keyword>
<feature type="domain" description="Histidine kinase" evidence="9">
    <location>
        <begin position="256"/>
        <end position="492"/>
    </location>
</feature>
<dbReference type="SMART" id="SM00387">
    <property type="entry name" value="HATPase_c"/>
    <property type="match status" value="1"/>
</dbReference>
<sequence>MNLNISTKILCVVLAVSLLVMSGWGVVNFLNDKKDLSMDLQQQTEAAAKRLGQALVNPVWNLDDDEIGRIIRYEVKSDNIRAIILRGDNGRLLAGSSKSGGSIYNLSQDNSGKDTAGLLKSTISADAQVRKESAILASVTVYAEDTPLKSKLRKRLFLSAFGILLLCAGLTTVLYMALRRTIVRPLKELERAVDQISIENLAIPIPVNGTDEIGKLADRFREMTTELQASLDLQRQKEVQLLQAQKMEAVGMLVGGISHDFNNILCAISGSAELLSFRLQAEHLVEMDNIKKHLSNISDATNRATALIRQLLTLSMKKEVLLTAVDLKDSVRHVHKLLQSSLDKSITVKLDLPEMQAMVNSDPIQMEQLLLNLCINASHAMTIMRPEGDPWGGDLGISLKLLSGDGSILKADDEADADACWLLSVTDTGVGMEPSVMENIFTPFFTTKQKGVGSGLGLSMAYSIITQHHGDLTLHSVPGKGSSFHIKLPILCQPDDNRQSAKDTKDTTLPSGSGMILVVDDDDAVRENASQILTQCGYRVVLAVNGAEGVRLAITHGAEIRLILLDMIMPVMSGIDALPKIRESAPTAKLLLTSGFKQDPRVLSLLAKGAVDDFILKPYPLQQLAWRIQALLASDERVSKMVAGQAATFRGESI</sequence>
<dbReference type="RefSeq" id="WP_214170430.1">
    <property type="nucleotide sequence ID" value="NZ_JAHCVJ010000001.1"/>
</dbReference>
<evidence type="ECO:0000259" key="11">
    <source>
        <dbReference type="PROSITE" id="PS50885"/>
    </source>
</evidence>
<proteinExistence type="predicted"/>
<evidence type="ECO:0000256" key="6">
    <source>
        <dbReference type="ARBA" id="ARBA00022777"/>
    </source>
</evidence>
<dbReference type="Gene3D" id="3.40.50.2300">
    <property type="match status" value="1"/>
</dbReference>
<keyword evidence="13" id="KW-1185">Reference proteome</keyword>
<dbReference type="PROSITE" id="PS50885">
    <property type="entry name" value="HAMP"/>
    <property type="match status" value="1"/>
</dbReference>
<keyword evidence="6" id="KW-0418">Kinase</keyword>
<dbReference type="AlphaFoldDB" id="A0AAW4L7E0"/>
<dbReference type="PANTHER" id="PTHR43065:SF42">
    <property type="entry name" value="TWO-COMPONENT SENSOR PPRA"/>
    <property type="match status" value="1"/>
</dbReference>
<dbReference type="CDD" id="cd00082">
    <property type="entry name" value="HisKA"/>
    <property type="match status" value="1"/>
</dbReference>
<evidence type="ECO:0000256" key="5">
    <source>
        <dbReference type="ARBA" id="ARBA00022679"/>
    </source>
</evidence>
<comment type="catalytic activity">
    <reaction evidence="1">
        <text>ATP + protein L-histidine = ADP + protein N-phospho-L-histidine.</text>
        <dbReference type="EC" id="2.7.13.3"/>
    </reaction>
</comment>
<dbReference type="CDD" id="cd00156">
    <property type="entry name" value="REC"/>
    <property type="match status" value="1"/>
</dbReference>
<dbReference type="Gene3D" id="3.30.565.10">
    <property type="entry name" value="Histidine kinase-like ATPase, C-terminal domain"/>
    <property type="match status" value="1"/>
</dbReference>
<dbReference type="PRINTS" id="PR00344">
    <property type="entry name" value="BCTRLSENSOR"/>
</dbReference>
<dbReference type="InterPro" id="IPR036097">
    <property type="entry name" value="HisK_dim/P_sf"/>
</dbReference>
<dbReference type="SUPFAM" id="SSF47384">
    <property type="entry name" value="Homodimeric domain of signal transducing histidine kinase"/>
    <property type="match status" value="1"/>
</dbReference>
<feature type="domain" description="HAMP" evidence="11">
    <location>
        <begin position="180"/>
        <end position="232"/>
    </location>
</feature>
<feature type="domain" description="Response regulatory" evidence="10">
    <location>
        <begin position="515"/>
        <end position="632"/>
    </location>
</feature>
<dbReference type="CDD" id="cd06225">
    <property type="entry name" value="HAMP"/>
    <property type="match status" value="1"/>
</dbReference>
<evidence type="ECO:0000256" key="1">
    <source>
        <dbReference type="ARBA" id="ARBA00000085"/>
    </source>
</evidence>
<accession>A0AAW4L7E0</accession>
<dbReference type="SMART" id="SM00304">
    <property type="entry name" value="HAMP"/>
    <property type="match status" value="1"/>
</dbReference>
<dbReference type="InterPro" id="IPR004358">
    <property type="entry name" value="Sig_transdc_His_kin-like_C"/>
</dbReference>
<dbReference type="InterPro" id="IPR005467">
    <property type="entry name" value="His_kinase_dom"/>
</dbReference>
<evidence type="ECO:0000259" key="10">
    <source>
        <dbReference type="PROSITE" id="PS50110"/>
    </source>
</evidence>
<dbReference type="Pfam" id="PF00072">
    <property type="entry name" value="Response_reg"/>
    <property type="match status" value="1"/>
</dbReference>
<evidence type="ECO:0000256" key="2">
    <source>
        <dbReference type="ARBA" id="ARBA00004370"/>
    </source>
</evidence>
<evidence type="ECO:0000313" key="13">
    <source>
        <dbReference type="Proteomes" id="UP000811899"/>
    </source>
</evidence>
<keyword evidence="8" id="KW-1133">Transmembrane helix</keyword>
<evidence type="ECO:0000256" key="3">
    <source>
        <dbReference type="ARBA" id="ARBA00012438"/>
    </source>
</evidence>
<comment type="caution">
    <text evidence="12">The sequence shown here is derived from an EMBL/GenBank/DDBJ whole genome shotgun (WGS) entry which is preliminary data.</text>
</comment>
<dbReference type="SUPFAM" id="SSF158472">
    <property type="entry name" value="HAMP domain-like"/>
    <property type="match status" value="1"/>
</dbReference>
<comment type="subcellular location">
    <subcellularLocation>
        <location evidence="2">Membrane</location>
    </subcellularLocation>
</comment>
<dbReference type="SMART" id="SM00448">
    <property type="entry name" value="REC"/>
    <property type="match status" value="1"/>
</dbReference>
<protein>
    <recommendedName>
        <fullName evidence="3">histidine kinase</fullName>
        <ecNumber evidence="3">2.7.13.3</ecNumber>
    </recommendedName>
</protein>
<keyword evidence="8" id="KW-0812">Transmembrane</keyword>
<dbReference type="InterPro" id="IPR003660">
    <property type="entry name" value="HAMP_dom"/>
</dbReference>